<evidence type="ECO:0000313" key="4">
    <source>
        <dbReference type="Proteomes" id="UP001305521"/>
    </source>
</evidence>
<dbReference type="InterPro" id="IPR011761">
    <property type="entry name" value="ATP-grasp"/>
</dbReference>
<dbReference type="Gene3D" id="3.30.1490.20">
    <property type="entry name" value="ATP-grasp fold, A domain"/>
    <property type="match status" value="1"/>
</dbReference>
<evidence type="ECO:0000259" key="2">
    <source>
        <dbReference type="PROSITE" id="PS50975"/>
    </source>
</evidence>
<dbReference type="PROSITE" id="PS50975">
    <property type="entry name" value="ATP_GRASP"/>
    <property type="match status" value="1"/>
</dbReference>
<sequence>MTLADSAIDKKLPVVVFTGGGGAASEALQRLLHDRYNLFFADADPASIPDTIPAARKLAIPHADAADFIPRTAAVLAACRAEVLVPGVDEELPQIRDLLRHLPALRVLAPQPEFVLAMQDKFESARRLLAAGLDAPFTVTADRPEEIGFPCIAKPRSGRGSRGVMVLEAPAQVPHYLGLYRQKAAAVVLQEKLPGTEYTVYVSADAQARLCDLIPIRVLSKRGVTIRAEIHMESRVVAYCEALHRALRPEGPYNVQLILGDDGRVAPFEVNPRVSTTLCLAIAAGADPIGDWLGYARRHEVRPMRLKRNWNNQMTPMEGG</sequence>
<feature type="domain" description="ATP-grasp" evidence="2">
    <location>
        <begin position="114"/>
        <end position="297"/>
    </location>
</feature>
<keyword evidence="1" id="KW-0547">Nucleotide-binding</keyword>
<dbReference type="SUPFAM" id="SSF56059">
    <property type="entry name" value="Glutathione synthetase ATP-binding domain-like"/>
    <property type="match status" value="1"/>
</dbReference>
<organism evidence="3 4">
    <name type="scientific">Sediminicoccus rosea</name>
    <dbReference type="NCBI Taxonomy" id="1225128"/>
    <lineage>
        <taxon>Bacteria</taxon>
        <taxon>Pseudomonadati</taxon>
        <taxon>Pseudomonadota</taxon>
        <taxon>Alphaproteobacteria</taxon>
        <taxon>Acetobacterales</taxon>
        <taxon>Roseomonadaceae</taxon>
        <taxon>Sediminicoccus</taxon>
    </lineage>
</organism>
<keyword evidence="1" id="KW-0067">ATP-binding</keyword>
<dbReference type="Pfam" id="PF02655">
    <property type="entry name" value="ATP-grasp_3"/>
    <property type="match status" value="1"/>
</dbReference>
<proteinExistence type="predicted"/>
<evidence type="ECO:0000256" key="1">
    <source>
        <dbReference type="PROSITE-ProRule" id="PRU00409"/>
    </source>
</evidence>
<gene>
    <name evidence="3" type="ORF">R9Z33_11360</name>
</gene>
<dbReference type="Proteomes" id="UP001305521">
    <property type="component" value="Chromosome"/>
</dbReference>
<dbReference type="Gene3D" id="3.30.470.20">
    <property type="entry name" value="ATP-grasp fold, B domain"/>
    <property type="match status" value="1"/>
</dbReference>
<keyword evidence="4" id="KW-1185">Reference proteome</keyword>
<name>A0ABZ0PPJ0_9PROT</name>
<protein>
    <submittedName>
        <fullName evidence="3">ATP-grasp domain-containing protein</fullName>
    </submittedName>
</protein>
<dbReference type="Gene3D" id="3.40.50.20">
    <property type="match status" value="1"/>
</dbReference>
<dbReference type="InterPro" id="IPR003806">
    <property type="entry name" value="ATP-grasp_PylC-type"/>
</dbReference>
<evidence type="ECO:0000313" key="3">
    <source>
        <dbReference type="EMBL" id="WPB87455.1"/>
    </source>
</evidence>
<reference evidence="3 4" key="1">
    <citation type="submission" date="2023-11" db="EMBL/GenBank/DDBJ databases">
        <title>Arctic aerobic anoxygenic photoheterotroph Sediminicoccus rosea KRV36 adapts its photosynthesis to long days of polar summer.</title>
        <authorList>
            <person name="Tomasch J."/>
            <person name="Kopejtka K."/>
            <person name="Bily T."/>
            <person name="Gardiner A.T."/>
            <person name="Gardian Z."/>
            <person name="Shivaramu S."/>
            <person name="Koblizek M."/>
            <person name="Engelhardt F."/>
            <person name="Kaftan D."/>
        </authorList>
    </citation>
    <scope>NUCLEOTIDE SEQUENCE [LARGE SCALE GENOMIC DNA]</scope>
    <source>
        <strain evidence="3 4">R-30</strain>
    </source>
</reference>
<dbReference type="RefSeq" id="WP_318651407.1">
    <property type="nucleotide sequence ID" value="NZ_CP137852.1"/>
</dbReference>
<dbReference type="InterPro" id="IPR013815">
    <property type="entry name" value="ATP_grasp_subdomain_1"/>
</dbReference>
<dbReference type="EMBL" id="CP137852">
    <property type="protein sequence ID" value="WPB87455.1"/>
    <property type="molecule type" value="Genomic_DNA"/>
</dbReference>
<accession>A0ABZ0PPJ0</accession>